<dbReference type="Proteomes" id="UP000549617">
    <property type="component" value="Unassembled WGS sequence"/>
</dbReference>
<comment type="caution">
    <text evidence="2">The sequence shown here is derived from an EMBL/GenBank/DDBJ whole genome shotgun (WGS) entry which is preliminary data.</text>
</comment>
<reference evidence="2 3" key="1">
    <citation type="submission" date="2020-08" db="EMBL/GenBank/DDBJ databases">
        <title>Genomic Encyclopedia of Type Strains, Phase IV (KMG-IV): sequencing the most valuable type-strain genomes for metagenomic binning, comparative biology and taxonomic classification.</title>
        <authorList>
            <person name="Goeker M."/>
        </authorList>
    </citation>
    <scope>NUCLEOTIDE SEQUENCE [LARGE SCALE GENOMIC DNA]</scope>
    <source>
        <strain evidence="2 3">DSM 25079</strain>
    </source>
</reference>
<dbReference type="EMBL" id="JACIJC010000003">
    <property type="protein sequence ID" value="MBB5686243.1"/>
    <property type="molecule type" value="Genomic_DNA"/>
</dbReference>
<organism evidence="2 3">
    <name type="scientific">Sphingobium boeckii</name>
    <dbReference type="NCBI Taxonomy" id="1082345"/>
    <lineage>
        <taxon>Bacteria</taxon>
        <taxon>Pseudomonadati</taxon>
        <taxon>Pseudomonadota</taxon>
        <taxon>Alphaproteobacteria</taxon>
        <taxon>Sphingomonadales</taxon>
        <taxon>Sphingomonadaceae</taxon>
        <taxon>Sphingobium</taxon>
    </lineage>
</organism>
<evidence type="ECO:0000313" key="3">
    <source>
        <dbReference type="Proteomes" id="UP000549617"/>
    </source>
</evidence>
<name>A0A7W9AIC7_9SPHN</name>
<keyword evidence="3" id="KW-1185">Reference proteome</keyword>
<dbReference type="SUPFAM" id="SSF69318">
    <property type="entry name" value="Integrin alpha N-terminal domain"/>
    <property type="match status" value="1"/>
</dbReference>
<protein>
    <recommendedName>
        <fullName evidence="4">VCBS repeat-containing protein</fullName>
    </recommendedName>
</protein>
<accession>A0A7W9AIC7</accession>
<evidence type="ECO:0000256" key="1">
    <source>
        <dbReference type="SAM" id="SignalP"/>
    </source>
</evidence>
<keyword evidence="1" id="KW-0732">Signal</keyword>
<gene>
    <name evidence="2" type="ORF">FHS49_002259</name>
</gene>
<evidence type="ECO:0008006" key="4">
    <source>
        <dbReference type="Google" id="ProtNLM"/>
    </source>
</evidence>
<dbReference type="AlphaFoldDB" id="A0A7W9AIC7"/>
<evidence type="ECO:0000313" key="2">
    <source>
        <dbReference type="EMBL" id="MBB5686243.1"/>
    </source>
</evidence>
<dbReference type="InterPro" id="IPR028994">
    <property type="entry name" value="Integrin_alpha_N"/>
</dbReference>
<dbReference type="RefSeq" id="WP_246350582.1">
    <property type="nucleotide sequence ID" value="NZ_JACIJC010000003.1"/>
</dbReference>
<feature type="chain" id="PRO_5031330282" description="VCBS repeat-containing protein" evidence="1">
    <location>
        <begin position="19"/>
        <end position="296"/>
    </location>
</feature>
<sequence length="296" mass="31833">MRLILAAFAFLTTSTVTAQTPSPRPPMTVAEGLQLFNAAGYTLKGSKAFNSCGTVTTPKFTYLDLNADGKPEAISFDRDPACYGPDGQFHVMVRGKTGIWRQIGGGLGSFQALASKTRGWLDYTVAGIGCPVWKFDGTTYLIGKACPDPVAVPAPSAPALSAIDQVALFKAAGFIKRGKQWRSDCDDPGTLSYGPGQIETVKDLNGDGRPEAVVIESGTYCYGNTGSGFWLLSKQADASWKLMTQYTGLAEFLKTRGVGGWPDILIGGPGFCFPVVRWNGREYVPNRKEYQGKPCR</sequence>
<proteinExistence type="predicted"/>
<feature type="signal peptide" evidence="1">
    <location>
        <begin position="1"/>
        <end position="18"/>
    </location>
</feature>